<comment type="caution">
    <text evidence="1">The sequence shown here is derived from an EMBL/GenBank/DDBJ whole genome shotgun (WGS) entry which is preliminary data.</text>
</comment>
<gene>
    <name evidence="1" type="ORF">LCGC14_3035070</name>
</gene>
<accession>A0A0F8XEL8</accession>
<dbReference type="AlphaFoldDB" id="A0A0F8XEL8"/>
<sequence>MTEERAPRPWRLSDDEIEGLCNESKSEPHLAELSAHFAQRKLMEYMVIKMKQKWREITGLEFKYDPENTLIDFPGICEAMGMNFEGIEVPA</sequence>
<organism evidence="1">
    <name type="scientific">marine sediment metagenome</name>
    <dbReference type="NCBI Taxonomy" id="412755"/>
    <lineage>
        <taxon>unclassified sequences</taxon>
        <taxon>metagenomes</taxon>
        <taxon>ecological metagenomes</taxon>
    </lineage>
</organism>
<evidence type="ECO:0000313" key="1">
    <source>
        <dbReference type="EMBL" id="KKK59370.1"/>
    </source>
</evidence>
<dbReference type="EMBL" id="LAZR01063513">
    <property type="protein sequence ID" value="KKK59370.1"/>
    <property type="molecule type" value="Genomic_DNA"/>
</dbReference>
<reference evidence="1" key="1">
    <citation type="journal article" date="2015" name="Nature">
        <title>Complex archaea that bridge the gap between prokaryotes and eukaryotes.</title>
        <authorList>
            <person name="Spang A."/>
            <person name="Saw J.H."/>
            <person name="Jorgensen S.L."/>
            <person name="Zaremba-Niedzwiedzka K."/>
            <person name="Martijn J."/>
            <person name="Lind A.E."/>
            <person name="van Eijk R."/>
            <person name="Schleper C."/>
            <person name="Guy L."/>
            <person name="Ettema T.J."/>
        </authorList>
    </citation>
    <scope>NUCLEOTIDE SEQUENCE</scope>
</reference>
<proteinExistence type="predicted"/>
<protein>
    <submittedName>
        <fullName evidence="1">Uncharacterized protein</fullName>
    </submittedName>
</protein>
<name>A0A0F8XEL8_9ZZZZ</name>